<protein>
    <submittedName>
        <fullName evidence="7">CLE12, putative</fullName>
    </submittedName>
</protein>
<gene>
    <name evidence="7" type="ORF">RCOM_0704800</name>
</gene>
<feature type="signal peptide" evidence="6">
    <location>
        <begin position="1"/>
        <end position="31"/>
    </location>
</feature>
<evidence type="ECO:0000256" key="5">
    <source>
        <dbReference type="SAM" id="MobiDB-lite"/>
    </source>
</evidence>
<evidence type="ECO:0000256" key="2">
    <source>
        <dbReference type="ARBA" id="ARBA00022473"/>
    </source>
</evidence>
<evidence type="ECO:0000256" key="1">
    <source>
        <dbReference type="ARBA" id="ARBA00005416"/>
    </source>
</evidence>
<dbReference type="PANTHER" id="PTHR34359">
    <property type="entry name" value="CLAVATA3/ESR (CLE)-RELATED PROTEIN 10"/>
    <property type="match status" value="1"/>
</dbReference>
<name>B9SEH9_RICCO</name>
<proteinExistence type="inferred from homology"/>
<dbReference type="InterPro" id="IPR039618">
    <property type="entry name" value="CLE9-13"/>
</dbReference>
<dbReference type="Proteomes" id="UP000008311">
    <property type="component" value="Unassembled WGS sequence"/>
</dbReference>
<dbReference type="EMBL" id="EQ973936">
    <property type="protein sequence ID" value="EEF38009.1"/>
    <property type="molecule type" value="Genomic_DNA"/>
</dbReference>
<evidence type="ECO:0000313" key="7">
    <source>
        <dbReference type="EMBL" id="EEF38009.1"/>
    </source>
</evidence>
<dbReference type="eggNOG" id="ENOG502S8TY">
    <property type="taxonomic scope" value="Eukaryota"/>
</dbReference>
<evidence type="ECO:0000313" key="8">
    <source>
        <dbReference type="Proteomes" id="UP000008311"/>
    </source>
</evidence>
<feature type="chain" id="PRO_5002891372" evidence="6">
    <location>
        <begin position="32"/>
        <end position="118"/>
    </location>
</feature>
<dbReference type="InParanoid" id="B9SEH9"/>
<evidence type="ECO:0000256" key="4">
    <source>
        <dbReference type="ARBA" id="ARBA00023278"/>
    </source>
</evidence>
<evidence type="ECO:0000256" key="3">
    <source>
        <dbReference type="ARBA" id="ARBA00022782"/>
    </source>
</evidence>
<dbReference type="AlphaFoldDB" id="B9SEH9"/>
<keyword evidence="3" id="KW-0221">Differentiation</keyword>
<feature type="compositionally biased region" description="Basic and acidic residues" evidence="5">
    <location>
        <begin position="78"/>
        <end position="108"/>
    </location>
</feature>
<accession>B9SEH9</accession>
<keyword evidence="4" id="KW-0379">Hydroxylation</keyword>
<keyword evidence="6" id="KW-0732">Signal</keyword>
<keyword evidence="2" id="KW-0217">Developmental protein</keyword>
<dbReference type="PANTHER" id="PTHR34359:SF28">
    <property type="entry name" value="CLAVATA3_ESR (CLE)-RELATED PROTEIN 12"/>
    <property type="match status" value="1"/>
</dbReference>
<reference evidence="8" key="1">
    <citation type="journal article" date="2010" name="Nat. Biotechnol.">
        <title>Draft genome sequence of the oilseed species Ricinus communis.</title>
        <authorList>
            <person name="Chan A.P."/>
            <person name="Crabtree J."/>
            <person name="Zhao Q."/>
            <person name="Lorenzi H."/>
            <person name="Orvis J."/>
            <person name="Puiu D."/>
            <person name="Melake-Berhan A."/>
            <person name="Jones K.M."/>
            <person name="Redman J."/>
            <person name="Chen G."/>
            <person name="Cahoon E.B."/>
            <person name="Gedil M."/>
            <person name="Stanke M."/>
            <person name="Haas B.J."/>
            <person name="Wortman J.R."/>
            <person name="Fraser-Liggett C.M."/>
            <person name="Ravel J."/>
            <person name="Rabinowicz P.D."/>
        </authorList>
    </citation>
    <scope>NUCLEOTIDE SEQUENCE [LARGE SCALE GENOMIC DNA]</scope>
    <source>
        <strain evidence="8">cv. Hale</strain>
    </source>
</reference>
<dbReference type="GO" id="GO:0030154">
    <property type="term" value="P:cell differentiation"/>
    <property type="evidence" value="ECO:0007669"/>
    <property type="project" value="UniProtKB-KW"/>
</dbReference>
<keyword evidence="8" id="KW-1185">Reference proteome</keyword>
<evidence type="ECO:0000256" key="6">
    <source>
        <dbReference type="SAM" id="SignalP"/>
    </source>
</evidence>
<sequence length="118" mass="13811">MASKISHTLCVVLWLSLLLLLFHELFHFKSGIINTKEIVSTTYPSIPRRSSFNRKVLASKIDFSPFQKKQQQNHHHPHYQDHHHEKQQVHRNGDGKEIDPRYGVEKRLVPTGPNPLHH</sequence>
<feature type="region of interest" description="Disordered" evidence="5">
    <location>
        <begin position="66"/>
        <end position="118"/>
    </location>
</feature>
<organism evidence="7 8">
    <name type="scientific">Ricinus communis</name>
    <name type="common">Castor bean</name>
    <dbReference type="NCBI Taxonomy" id="3988"/>
    <lineage>
        <taxon>Eukaryota</taxon>
        <taxon>Viridiplantae</taxon>
        <taxon>Streptophyta</taxon>
        <taxon>Embryophyta</taxon>
        <taxon>Tracheophyta</taxon>
        <taxon>Spermatophyta</taxon>
        <taxon>Magnoliopsida</taxon>
        <taxon>eudicotyledons</taxon>
        <taxon>Gunneridae</taxon>
        <taxon>Pentapetalae</taxon>
        <taxon>rosids</taxon>
        <taxon>fabids</taxon>
        <taxon>Malpighiales</taxon>
        <taxon>Euphorbiaceae</taxon>
        <taxon>Acalyphoideae</taxon>
        <taxon>Acalypheae</taxon>
        <taxon>Ricinus</taxon>
    </lineage>
</organism>
<comment type="similarity">
    <text evidence="1">Belongs to the CLV3/ESR signal peptide family.</text>
</comment>